<dbReference type="SUPFAM" id="SSF53167">
    <property type="entry name" value="Purine and uridine phosphorylases"/>
    <property type="match status" value="1"/>
</dbReference>
<dbReference type="Proteomes" id="UP000248423">
    <property type="component" value="Unassembled WGS sequence"/>
</dbReference>
<evidence type="ECO:0000313" key="2">
    <source>
        <dbReference type="EMBL" id="PYI11141.1"/>
    </source>
</evidence>
<protein>
    <submittedName>
        <fullName evidence="2">Purine and uridine phosphorylase</fullName>
    </submittedName>
</protein>
<dbReference type="AlphaFoldDB" id="A0A319EP77"/>
<dbReference type="PANTHER" id="PTHR46082">
    <property type="entry name" value="ATP/GTP-BINDING PROTEIN-RELATED"/>
    <property type="match status" value="1"/>
</dbReference>
<dbReference type="STRING" id="1448318.A0A319EP77"/>
<feature type="domain" description="Nucleoside phosphorylase" evidence="1">
    <location>
        <begin position="14"/>
        <end position="300"/>
    </location>
</feature>
<sequence>MQPSARYCHGDYTVGWISALPLEMAAAEAMLDEMHQALTVPPHDKNAYTLGEIAGHKIVIACLPSGQYGTTSAAVAAQQMLSTFPCIRFGLLVGIAGGIPSETVDIQLGDVVVSTPTGTHAGVIQYDSGKAYPGHFERTGMLNRPPELLLTAVSKLRSKILREGSMLQKTLSQMVEKNPQMSKAFGFCGLQDQLFNAHYPHLESESTCERCDRSQLVPRKHRPSSAPKIHYGLIASANQVVKDAVARDKLGRELGAYCVEMEAAGLMNHFPCLVVRGICDYADSHKNKEWQGYAAATAAAYTKELLTRGHIPSSELSAKGKRWIHQFLEKPRDNWLTPSDIHSPLIHLPGYHHAIPVAVASATK</sequence>
<dbReference type="EMBL" id="KZ826319">
    <property type="protein sequence ID" value="PYI11141.1"/>
    <property type="molecule type" value="Genomic_DNA"/>
</dbReference>
<dbReference type="GO" id="GO:0009116">
    <property type="term" value="P:nucleoside metabolic process"/>
    <property type="evidence" value="ECO:0007669"/>
    <property type="project" value="InterPro"/>
</dbReference>
<dbReference type="CDD" id="cd09008">
    <property type="entry name" value="MTAN"/>
    <property type="match status" value="1"/>
</dbReference>
<dbReference type="GO" id="GO:0003824">
    <property type="term" value="F:catalytic activity"/>
    <property type="evidence" value="ECO:0007669"/>
    <property type="project" value="InterPro"/>
</dbReference>
<evidence type="ECO:0000259" key="1">
    <source>
        <dbReference type="Pfam" id="PF01048"/>
    </source>
</evidence>
<dbReference type="VEuPathDB" id="FungiDB:BO78DRAFT_458057"/>
<dbReference type="OrthoDB" id="1577640at2759"/>
<evidence type="ECO:0000313" key="3">
    <source>
        <dbReference type="Proteomes" id="UP000248423"/>
    </source>
</evidence>
<dbReference type="Gene3D" id="3.40.50.1580">
    <property type="entry name" value="Nucleoside phosphorylase domain"/>
    <property type="match status" value="1"/>
</dbReference>
<dbReference type="InterPro" id="IPR035994">
    <property type="entry name" value="Nucleoside_phosphorylase_sf"/>
</dbReference>
<dbReference type="InterPro" id="IPR000845">
    <property type="entry name" value="Nucleoside_phosphorylase_d"/>
</dbReference>
<keyword evidence="3" id="KW-1185">Reference proteome</keyword>
<dbReference type="PANTHER" id="PTHR46082:SF11">
    <property type="entry name" value="AAA+ ATPASE DOMAIN-CONTAINING PROTEIN-RELATED"/>
    <property type="match status" value="1"/>
</dbReference>
<proteinExistence type="predicted"/>
<reference evidence="2 3" key="1">
    <citation type="submission" date="2018-02" db="EMBL/GenBank/DDBJ databases">
        <title>The genomes of Aspergillus section Nigri reveals drivers in fungal speciation.</title>
        <authorList>
            <consortium name="DOE Joint Genome Institute"/>
            <person name="Vesth T.C."/>
            <person name="Nybo J."/>
            <person name="Theobald S."/>
            <person name="Brandl J."/>
            <person name="Frisvad J.C."/>
            <person name="Nielsen K.F."/>
            <person name="Lyhne E.K."/>
            <person name="Kogle M.E."/>
            <person name="Kuo A."/>
            <person name="Riley R."/>
            <person name="Clum A."/>
            <person name="Nolan M."/>
            <person name="Lipzen A."/>
            <person name="Salamov A."/>
            <person name="Henrissat B."/>
            <person name="Wiebenga A."/>
            <person name="De vries R.P."/>
            <person name="Grigoriev I.V."/>
            <person name="Mortensen U.H."/>
            <person name="Andersen M.R."/>
            <person name="Baker S.E."/>
        </authorList>
    </citation>
    <scope>NUCLEOTIDE SEQUENCE [LARGE SCALE GENOMIC DNA]</scope>
    <source>
        <strain evidence="2 3">CBS 121057</strain>
    </source>
</reference>
<accession>A0A319EP77</accession>
<organism evidence="2 3">
    <name type="scientific">Aspergillus sclerotiicarbonarius (strain CBS 121057 / IBT 28362)</name>
    <dbReference type="NCBI Taxonomy" id="1448318"/>
    <lineage>
        <taxon>Eukaryota</taxon>
        <taxon>Fungi</taxon>
        <taxon>Dikarya</taxon>
        <taxon>Ascomycota</taxon>
        <taxon>Pezizomycotina</taxon>
        <taxon>Eurotiomycetes</taxon>
        <taxon>Eurotiomycetidae</taxon>
        <taxon>Eurotiales</taxon>
        <taxon>Aspergillaceae</taxon>
        <taxon>Aspergillus</taxon>
        <taxon>Aspergillus subgen. Circumdati</taxon>
    </lineage>
</organism>
<dbReference type="InterPro" id="IPR053137">
    <property type="entry name" value="NLR-like"/>
</dbReference>
<name>A0A319EP77_ASPSB</name>
<gene>
    <name evidence="2" type="ORF">BO78DRAFT_458057</name>
</gene>
<dbReference type="Pfam" id="PF01048">
    <property type="entry name" value="PNP_UDP_1"/>
    <property type="match status" value="1"/>
</dbReference>